<feature type="chain" id="PRO_5024859791" description="Hydrophobic surface binding protein A-domain-containing protein" evidence="1">
    <location>
        <begin position="19"/>
        <end position="186"/>
    </location>
</feature>
<evidence type="ECO:0000313" key="3">
    <source>
        <dbReference type="Proteomes" id="UP000326198"/>
    </source>
</evidence>
<reference evidence="2 3" key="1">
    <citation type="submission" date="2019-04" db="EMBL/GenBank/DDBJ databases">
        <title>Friends and foes A comparative genomics studyof 23 Aspergillus species from section Flavi.</title>
        <authorList>
            <consortium name="DOE Joint Genome Institute"/>
            <person name="Kjaerbolling I."/>
            <person name="Vesth T."/>
            <person name="Frisvad J.C."/>
            <person name="Nybo J.L."/>
            <person name="Theobald S."/>
            <person name="Kildgaard S."/>
            <person name="Isbrandt T."/>
            <person name="Kuo A."/>
            <person name="Sato A."/>
            <person name="Lyhne E.K."/>
            <person name="Kogle M.E."/>
            <person name="Wiebenga A."/>
            <person name="Kun R.S."/>
            <person name="Lubbers R.J."/>
            <person name="Makela M.R."/>
            <person name="Barry K."/>
            <person name="Chovatia M."/>
            <person name="Clum A."/>
            <person name="Daum C."/>
            <person name="Haridas S."/>
            <person name="He G."/>
            <person name="LaButti K."/>
            <person name="Lipzen A."/>
            <person name="Mondo S."/>
            <person name="Riley R."/>
            <person name="Salamov A."/>
            <person name="Simmons B.A."/>
            <person name="Magnuson J.K."/>
            <person name="Henrissat B."/>
            <person name="Mortensen U.H."/>
            <person name="Larsen T.O."/>
            <person name="Devries R.P."/>
            <person name="Grigoriev I.V."/>
            <person name="Machida M."/>
            <person name="Baker S.E."/>
            <person name="Andersen M.R."/>
        </authorList>
    </citation>
    <scope>NUCLEOTIDE SEQUENCE [LARGE SCALE GENOMIC DNA]</scope>
    <source>
        <strain evidence="2 3">IBT 29228</strain>
    </source>
</reference>
<feature type="signal peptide" evidence="1">
    <location>
        <begin position="1"/>
        <end position="18"/>
    </location>
</feature>
<dbReference type="EMBL" id="ML736226">
    <property type="protein sequence ID" value="KAE8377289.1"/>
    <property type="molecule type" value="Genomic_DNA"/>
</dbReference>
<keyword evidence="3" id="KW-1185">Reference proteome</keyword>
<name>A0A5N7B6Y3_9EURO</name>
<dbReference type="AlphaFoldDB" id="A0A5N7B6Y3"/>
<protein>
    <recommendedName>
        <fullName evidence="4">Hydrophobic surface binding protein A-domain-containing protein</fullName>
    </recommendedName>
</protein>
<dbReference type="Proteomes" id="UP000326198">
    <property type="component" value="Unassembled WGS sequence"/>
</dbReference>
<gene>
    <name evidence="2" type="ORF">BDV26DRAFT_293372</name>
</gene>
<sequence length="186" mass="18401">MKFTGVIASLAAISAVSAAAIPTTALQPTLTQLTGVLGNIDGLLAGVLSGADTADLVNVQTTLKQIQGELNQLTGTTSKRDIVGNEVGTVNNVASPLVSTVGGAVKPVVGTVGGAVGTVEGTVKNTLPGTTSAVGVKRQVEELAGVATNLVSQVKAETLDVAGVQNILSLIQANNLPLVGSLLGLL</sequence>
<evidence type="ECO:0008006" key="4">
    <source>
        <dbReference type="Google" id="ProtNLM"/>
    </source>
</evidence>
<evidence type="ECO:0000256" key="1">
    <source>
        <dbReference type="SAM" id="SignalP"/>
    </source>
</evidence>
<evidence type="ECO:0000313" key="2">
    <source>
        <dbReference type="EMBL" id="KAE8377289.1"/>
    </source>
</evidence>
<dbReference type="OrthoDB" id="4492304at2759"/>
<proteinExistence type="predicted"/>
<keyword evidence="1" id="KW-0732">Signal</keyword>
<accession>A0A5N7B6Y3</accession>
<organism evidence="2 3">
    <name type="scientific">Aspergillus bertholletiae</name>
    <dbReference type="NCBI Taxonomy" id="1226010"/>
    <lineage>
        <taxon>Eukaryota</taxon>
        <taxon>Fungi</taxon>
        <taxon>Dikarya</taxon>
        <taxon>Ascomycota</taxon>
        <taxon>Pezizomycotina</taxon>
        <taxon>Eurotiomycetes</taxon>
        <taxon>Eurotiomycetidae</taxon>
        <taxon>Eurotiales</taxon>
        <taxon>Aspergillaceae</taxon>
        <taxon>Aspergillus</taxon>
        <taxon>Aspergillus subgen. Circumdati</taxon>
    </lineage>
</organism>